<dbReference type="VEuPathDB" id="TriTrypDB:TcIL3000_9_1310"/>
<dbReference type="AlphaFoldDB" id="G0UTM1"/>
<name>G0UTM1_TRYCI</name>
<organism evidence="1">
    <name type="scientific">Trypanosoma congolense (strain IL3000)</name>
    <dbReference type="NCBI Taxonomy" id="1068625"/>
    <lineage>
        <taxon>Eukaryota</taxon>
        <taxon>Discoba</taxon>
        <taxon>Euglenozoa</taxon>
        <taxon>Kinetoplastea</taxon>
        <taxon>Metakinetoplastina</taxon>
        <taxon>Trypanosomatida</taxon>
        <taxon>Trypanosomatidae</taxon>
        <taxon>Trypanosoma</taxon>
        <taxon>Nannomonas</taxon>
    </lineage>
</organism>
<evidence type="ECO:0000313" key="1">
    <source>
        <dbReference type="EMBL" id="CCC92735.1"/>
    </source>
</evidence>
<dbReference type="EMBL" id="HE575322">
    <property type="protein sequence ID" value="CCC92735.1"/>
    <property type="molecule type" value="Genomic_DNA"/>
</dbReference>
<accession>G0UTM1</accession>
<reference evidence="1" key="1">
    <citation type="journal article" date="2012" name="Proc. Natl. Acad. Sci. U.S.A.">
        <title>Antigenic diversity is generated by distinct evolutionary mechanisms in African trypanosome species.</title>
        <authorList>
            <person name="Jackson A.P."/>
            <person name="Berry A."/>
            <person name="Aslett M."/>
            <person name="Allison H.C."/>
            <person name="Burton P."/>
            <person name="Vavrova-Anderson J."/>
            <person name="Brown R."/>
            <person name="Browne H."/>
            <person name="Corton N."/>
            <person name="Hauser H."/>
            <person name="Gamble J."/>
            <person name="Gilderthorp R."/>
            <person name="Marcello L."/>
            <person name="McQuillan J."/>
            <person name="Otto T.D."/>
            <person name="Quail M.A."/>
            <person name="Sanders M.J."/>
            <person name="van Tonder A."/>
            <person name="Ginger M.L."/>
            <person name="Field M.C."/>
            <person name="Barry J.D."/>
            <person name="Hertz-Fowler C."/>
            <person name="Berriman M."/>
        </authorList>
    </citation>
    <scope>NUCLEOTIDE SEQUENCE</scope>
    <source>
        <strain evidence="1">IL3000</strain>
    </source>
</reference>
<feature type="non-terminal residue" evidence="1">
    <location>
        <position position="1"/>
    </location>
</feature>
<proteinExistence type="predicted"/>
<gene>
    <name evidence="1" type="ORF">TCIL3000_9_1310</name>
</gene>
<sequence>CILVNQQRSYICALVLTDESRARAFAKENNIKGEWPDILKDQSFHSCAAKSISAFATSIGRKPFELPRHVRVLADEWTVQNGLLTVSMKIRRNMVEERYGDLIEKLFKDQ</sequence>
<protein>
    <submittedName>
        <fullName evidence="1">Uncharacterized protein TCIL3000_9_1310</fullName>
    </submittedName>
</protein>